<name>A0A5K3ERT5_MESCO</name>
<dbReference type="AlphaFoldDB" id="A0A5K3ERT5"/>
<accession>A0A5K3ERT5</accession>
<evidence type="ECO:0000313" key="1">
    <source>
        <dbReference type="WBParaSite" id="MCU_002231-RA"/>
    </source>
</evidence>
<proteinExistence type="predicted"/>
<dbReference type="WBParaSite" id="MCU_002231-RA">
    <property type="protein sequence ID" value="MCU_002231-RA"/>
    <property type="gene ID" value="MCU_002231"/>
</dbReference>
<sequence length="52" mass="5755">MVIDAKTKPSEGYKASRPLNCFMVRRGYGISATSDLSIILFQGRPLLHNSLT</sequence>
<organism evidence="1">
    <name type="scientific">Mesocestoides corti</name>
    <name type="common">Flatworm</name>
    <dbReference type="NCBI Taxonomy" id="53468"/>
    <lineage>
        <taxon>Eukaryota</taxon>
        <taxon>Metazoa</taxon>
        <taxon>Spiralia</taxon>
        <taxon>Lophotrochozoa</taxon>
        <taxon>Platyhelminthes</taxon>
        <taxon>Cestoda</taxon>
        <taxon>Eucestoda</taxon>
        <taxon>Cyclophyllidea</taxon>
        <taxon>Mesocestoididae</taxon>
        <taxon>Mesocestoides</taxon>
    </lineage>
</organism>
<reference evidence="1" key="1">
    <citation type="submission" date="2019-11" db="UniProtKB">
        <authorList>
            <consortium name="WormBaseParasite"/>
        </authorList>
    </citation>
    <scope>IDENTIFICATION</scope>
</reference>
<protein>
    <submittedName>
        <fullName evidence="1">Uncharacterized protein</fullName>
    </submittedName>
</protein>